<evidence type="ECO:0000256" key="3">
    <source>
        <dbReference type="ARBA" id="ARBA00023002"/>
    </source>
</evidence>
<dbReference type="InterPro" id="IPR018219">
    <property type="entry name" value="Tpx_CS"/>
</dbReference>
<evidence type="ECO:0000256" key="4">
    <source>
        <dbReference type="ARBA" id="ARBA00023157"/>
    </source>
</evidence>
<evidence type="ECO:0000256" key="1">
    <source>
        <dbReference type="ARBA" id="ARBA00022559"/>
    </source>
</evidence>
<sequence>MVFNFAGKDEKLAGKPVEVGQAASDFTALKRDLTEYEFFKETEGKVVLISSTPSLDTGVCEFQAIRFNEEVSNLSEDVAIVTISCDLPFAQKRFCGANGIDRIEVVSDHRNLSFGNAYGFVIENVRLLARGVVVIDKERVVRYVEYVPAASQHPDYDKAIEAVKALV</sequence>
<dbReference type="InterPro" id="IPR050455">
    <property type="entry name" value="Tpx_Peroxidase_subfamily"/>
</dbReference>
<dbReference type="GO" id="GO:0008379">
    <property type="term" value="F:thioredoxin peroxidase activity"/>
    <property type="evidence" value="ECO:0007669"/>
    <property type="project" value="InterPro"/>
</dbReference>
<dbReference type="AlphaFoldDB" id="A0A1G5RSJ5"/>
<evidence type="ECO:0000313" key="7">
    <source>
        <dbReference type="EMBL" id="SCZ77063.1"/>
    </source>
</evidence>
<feature type="domain" description="Thioredoxin" evidence="6">
    <location>
        <begin position="17"/>
        <end position="167"/>
    </location>
</feature>
<dbReference type="RefSeq" id="WP_242870764.1">
    <property type="nucleotide sequence ID" value="NZ_FMWL01000002.1"/>
</dbReference>
<dbReference type="PANTHER" id="PTHR43110">
    <property type="entry name" value="THIOL PEROXIDASE"/>
    <property type="match status" value="1"/>
</dbReference>
<keyword evidence="4" id="KW-1015">Disulfide bond</keyword>
<dbReference type="InterPro" id="IPR013740">
    <property type="entry name" value="Redoxin"/>
</dbReference>
<evidence type="ECO:0000256" key="2">
    <source>
        <dbReference type="ARBA" id="ARBA00022862"/>
    </source>
</evidence>
<dbReference type="PANTHER" id="PTHR43110:SF1">
    <property type="entry name" value="THIOL PEROXIDASE"/>
    <property type="match status" value="1"/>
</dbReference>
<keyword evidence="1 7" id="KW-0575">Peroxidase</keyword>
<dbReference type="InterPro" id="IPR002065">
    <property type="entry name" value="TPX"/>
</dbReference>
<dbReference type="EMBL" id="FMWL01000002">
    <property type="protein sequence ID" value="SCZ77063.1"/>
    <property type="molecule type" value="Genomic_DNA"/>
</dbReference>
<dbReference type="STRING" id="1120920.SAMN03080599_00548"/>
<evidence type="ECO:0000259" key="6">
    <source>
        <dbReference type="PROSITE" id="PS51352"/>
    </source>
</evidence>
<accession>A0A1G5RSJ5</accession>
<dbReference type="InterPro" id="IPR036249">
    <property type="entry name" value="Thioredoxin-like_sf"/>
</dbReference>
<dbReference type="Proteomes" id="UP000199208">
    <property type="component" value="Unassembled WGS sequence"/>
</dbReference>
<dbReference type="PROSITE" id="PS51352">
    <property type="entry name" value="THIOREDOXIN_2"/>
    <property type="match status" value="1"/>
</dbReference>
<evidence type="ECO:0000256" key="5">
    <source>
        <dbReference type="ARBA" id="ARBA00023284"/>
    </source>
</evidence>
<dbReference type="InterPro" id="IPR013766">
    <property type="entry name" value="Thioredoxin_domain"/>
</dbReference>
<dbReference type="Pfam" id="PF08534">
    <property type="entry name" value="Redoxin"/>
    <property type="match status" value="1"/>
</dbReference>
<dbReference type="Gene3D" id="3.40.30.10">
    <property type="entry name" value="Glutaredoxin"/>
    <property type="match status" value="1"/>
</dbReference>
<dbReference type="PROSITE" id="PS01265">
    <property type="entry name" value="TPX"/>
    <property type="match status" value="1"/>
</dbReference>
<keyword evidence="2" id="KW-0049">Antioxidant</keyword>
<reference evidence="7 8" key="1">
    <citation type="submission" date="2016-10" db="EMBL/GenBank/DDBJ databases">
        <authorList>
            <person name="de Groot N.N."/>
        </authorList>
    </citation>
    <scope>NUCLEOTIDE SEQUENCE [LARGE SCALE GENOMIC DNA]</scope>
    <source>
        <strain evidence="7 8">DSM 2784</strain>
    </source>
</reference>
<dbReference type="NCBIfam" id="NF001808">
    <property type="entry name" value="PRK00522.1"/>
    <property type="match status" value="1"/>
</dbReference>
<dbReference type="CDD" id="cd03014">
    <property type="entry name" value="PRX_Atyp2cys"/>
    <property type="match status" value="1"/>
</dbReference>
<keyword evidence="5" id="KW-0676">Redox-active center</keyword>
<evidence type="ECO:0000313" key="8">
    <source>
        <dbReference type="Proteomes" id="UP000199208"/>
    </source>
</evidence>
<proteinExistence type="predicted"/>
<protein>
    <submittedName>
        <fullName evidence="7">Thiol peroxidase (Atypical 2-Cys peroxiredoxin)</fullName>
    </submittedName>
</protein>
<keyword evidence="8" id="KW-1185">Reference proteome</keyword>
<gene>
    <name evidence="7" type="ORF">SAMN03080599_00548</name>
</gene>
<dbReference type="SUPFAM" id="SSF52833">
    <property type="entry name" value="Thioredoxin-like"/>
    <property type="match status" value="1"/>
</dbReference>
<keyword evidence="3" id="KW-0560">Oxidoreductase</keyword>
<name>A0A1G5RSJ5_9FIRM</name>
<organism evidence="7 8">
    <name type="scientific">Acidaminobacter hydrogenoformans DSM 2784</name>
    <dbReference type="NCBI Taxonomy" id="1120920"/>
    <lineage>
        <taxon>Bacteria</taxon>
        <taxon>Bacillati</taxon>
        <taxon>Bacillota</taxon>
        <taxon>Clostridia</taxon>
        <taxon>Peptostreptococcales</taxon>
        <taxon>Acidaminobacteraceae</taxon>
        <taxon>Acidaminobacter</taxon>
    </lineage>
</organism>